<sequence>AANWDYFGGPGTKDESGKTLRGGFPQLRIVALAECGTRALVSAALGSYNNGEKTLAVELIPRLRPEMLVLADRNFPGYELWQQAAATGAELVWRIGKNFSLDVDEVLKDGSYLSRLKVPRQLHSQGSTDITVRVIKYQLKDQDGNATETFTLATTLLDPEVAPSNELAELYQSRWEIESAFGAFKSQLKGDGVVLRSKTPDGAQQELWALLCAYHAIRELICAAAEMTKQDPLRISFIAALDTVRGPVGDPAAFPPSQNN</sequence>
<evidence type="ECO:0000313" key="3">
    <source>
        <dbReference type="Proteomes" id="UP001560267"/>
    </source>
</evidence>
<proteinExistence type="predicted"/>
<protein>
    <submittedName>
        <fullName evidence="2">IS4 family transposase</fullName>
    </submittedName>
</protein>
<evidence type="ECO:0000259" key="1">
    <source>
        <dbReference type="Pfam" id="PF01609"/>
    </source>
</evidence>
<keyword evidence="3" id="KW-1185">Reference proteome</keyword>
<dbReference type="EMBL" id="JBFSHR010000121">
    <property type="protein sequence ID" value="MEX6430924.1"/>
    <property type="molecule type" value="Genomic_DNA"/>
</dbReference>
<dbReference type="InterPro" id="IPR002559">
    <property type="entry name" value="Transposase_11"/>
</dbReference>
<dbReference type="InterPro" id="IPR012337">
    <property type="entry name" value="RNaseH-like_sf"/>
</dbReference>
<dbReference type="SUPFAM" id="SSF53098">
    <property type="entry name" value="Ribonuclease H-like"/>
    <property type="match status" value="1"/>
</dbReference>
<feature type="non-terminal residue" evidence="2">
    <location>
        <position position="1"/>
    </location>
</feature>
<comment type="caution">
    <text evidence="2">The sequence shown here is derived from an EMBL/GenBank/DDBJ whole genome shotgun (WGS) entry which is preliminary data.</text>
</comment>
<dbReference type="PANTHER" id="PTHR37529">
    <property type="entry name" value="TRANSPOSASE INSG FOR INSERTION SEQUENCE ELEMENT IS4-RELATED"/>
    <property type="match status" value="1"/>
</dbReference>
<evidence type="ECO:0000313" key="2">
    <source>
        <dbReference type="EMBL" id="MEX6430924.1"/>
    </source>
</evidence>
<dbReference type="Pfam" id="PF01609">
    <property type="entry name" value="DDE_Tnp_1"/>
    <property type="match status" value="1"/>
</dbReference>
<reference evidence="2 3" key="1">
    <citation type="submission" date="2024-07" db="EMBL/GenBank/DDBJ databases">
        <title>Draft Genome Sequence of Ferrimicrobium acidiphilum Strain YE2023, Isolated from a Pulp of Bioleach Reactor.</title>
        <authorList>
            <person name="Elkina Y.A."/>
            <person name="Bulaeva A.G."/>
            <person name="Beletsky A.V."/>
            <person name="Mardanov A.V."/>
        </authorList>
    </citation>
    <scope>NUCLEOTIDE SEQUENCE [LARGE SCALE GENOMIC DNA]</scope>
    <source>
        <strain evidence="2 3">YE2023</strain>
    </source>
</reference>
<dbReference type="Gene3D" id="3.90.350.10">
    <property type="entry name" value="Transposase Inhibitor Protein From Tn5, Chain A, domain 1"/>
    <property type="match status" value="1"/>
</dbReference>
<accession>A0ABV3Y5T4</accession>
<dbReference type="NCBIfam" id="NF033592">
    <property type="entry name" value="transpos_IS4_1"/>
    <property type="match status" value="1"/>
</dbReference>
<feature type="domain" description="Transposase IS4-like" evidence="1">
    <location>
        <begin position="23"/>
        <end position="214"/>
    </location>
</feature>
<dbReference type="Proteomes" id="UP001560267">
    <property type="component" value="Unassembled WGS sequence"/>
</dbReference>
<organism evidence="2 3">
    <name type="scientific">Ferrimicrobium acidiphilum</name>
    <dbReference type="NCBI Taxonomy" id="121039"/>
    <lineage>
        <taxon>Bacteria</taxon>
        <taxon>Bacillati</taxon>
        <taxon>Actinomycetota</taxon>
        <taxon>Acidimicrobiia</taxon>
        <taxon>Acidimicrobiales</taxon>
        <taxon>Acidimicrobiaceae</taxon>
        <taxon>Ferrimicrobium</taxon>
    </lineage>
</organism>
<dbReference type="RefSeq" id="WP_369085020.1">
    <property type="nucleotide sequence ID" value="NZ_JBFSHR010000121.1"/>
</dbReference>
<gene>
    <name evidence="2" type="ORF">AB6A68_13970</name>
</gene>
<dbReference type="PANTHER" id="PTHR37529:SF1">
    <property type="entry name" value="TRANSPOSASE INSG FOR INSERTION SEQUENCE ELEMENT IS4-RELATED"/>
    <property type="match status" value="1"/>
</dbReference>
<name>A0ABV3Y5T4_9ACTN</name>
<dbReference type="InterPro" id="IPR047952">
    <property type="entry name" value="Transpos_IS4"/>
</dbReference>